<dbReference type="GO" id="GO:0015379">
    <property type="term" value="F:potassium:chloride symporter activity"/>
    <property type="evidence" value="ECO:0007669"/>
    <property type="project" value="TreeGrafter"/>
</dbReference>
<reference evidence="7 8" key="1">
    <citation type="submission" date="2019-07" db="EMBL/GenBank/DDBJ databases">
        <title>Draft genome assembly of a fouling barnacle, Amphibalanus amphitrite (Darwin, 1854): The first reference genome for Thecostraca.</title>
        <authorList>
            <person name="Kim W."/>
        </authorList>
    </citation>
    <scope>NUCLEOTIDE SEQUENCE [LARGE SCALE GENOMIC DNA]</scope>
    <source>
        <strain evidence="7">SNU_AA5</strain>
        <tissue evidence="7">Soma without cirri and trophi</tissue>
    </source>
</reference>
<proteinExistence type="predicted"/>
<protein>
    <submittedName>
        <fullName evidence="7">Solute carrier family 12 member 9</fullName>
    </submittedName>
</protein>
<dbReference type="GO" id="GO:0016020">
    <property type="term" value="C:membrane"/>
    <property type="evidence" value="ECO:0007669"/>
    <property type="project" value="UniProtKB-SubCell"/>
</dbReference>
<dbReference type="InterPro" id="IPR004842">
    <property type="entry name" value="SLC12A_fam"/>
</dbReference>
<comment type="subcellular location">
    <subcellularLocation>
        <location evidence="1">Membrane</location>
        <topology evidence="1">Multi-pass membrane protein</topology>
    </subcellularLocation>
</comment>
<keyword evidence="4 5" id="KW-0472">Membrane</keyword>
<dbReference type="GO" id="GO:0055064">
    <property type="term" value="P:chloride ion homeostasis"/>
    <property type="evidence" value="ECO:0007669"/>
    <property type="project" value="TreeGrafter"/>
</dbReference>
<dbReference type="AlphaFoldDB" id="A0A6A4XD11"/>
<evidence type="ECO:0000313" key="8">
    <source>
        <dbReference type="Proteomes" id="UP000440578"/>
    </source>
</evidence>
<dbReference type="PANTHER" id="PTHR11827">
    <property type="entry name" value="SOLUTE CARRIER FAMILY 12, CATION COTRANSPORTERS"/>
    <property type="match status" value="1"/>
</dbReference>
<evidence type="ECO:0000259" key="6">
    <source>
        <dbReference type="Pfam" id="PF03522"/>
    </source>
</evidence>
<sequence>MVARVTEGDRTGAGRPEFAYFTWHTCLFGMAGTLALALLVRKYLLLLDPRKAHVKFWRPQMLLLVANPRSACPLIQFVNDMKKSGLFVIAHVKVGDLDGRPADPCAAETLLWMKLVDYLKVKAFTELTLASSVRDGMQHLVRISGMGGMKPNTVILGFRDAHSHIDFLSK</sequence>
<dbReference type="Pfam" id="PF03522">
    <property type="entry name" value="SLC12"/>
    <property type="match status" value="1"/>
</dbReference>
<keyword evidence="2 5" id="KW-0812">Transmembrane</keyword>
<evidence type="ECO:0000256" key="3">
    <source>
        <dbReference type="ARBA" id="ARBA00022989"/>
    </source>
</evidence>
<dbReference type="InterPro" id="IPR018491">
    <property type="entry name" value="SLC12_C"/>
</dbReference>
<dbReference type="GO" id="GO:0006884">
    <property type="term" value="P:cell volume homeostasis"/>
    <property type="evidence" value="ECO:0007669"/>
    <property type="project" value="TreeGrafter"/>
</dbReference>
<name>A0A6A4XD11_AMPAM</name>
<gene>
    <name evidence="7" type="primary">slc12a9_1</name>
    <name evidence="7" type="ORF">FJT64_016359</name>
</gene>
<dbReference type="OrthoDB" id="2020542at2759"/>
<evidence type="ECO:0000313" key="7">
    <source>
        <dbReference type="EMBL" id="KAF0313028.1"/>
    </source>
</evidence>
<feature type="domain" description="SLC12A transporter C-terminal" evidence="6">
    <location>
        <begin position="73"/>
        <end position="160"/>
    </location>
</feature>
<keyword evidence="8" id="KW-1185">Reference proteome</keyword>
<evidence type="ECO:0000256" key="5">
    <source>
        <dbReference type="SAM" id="Phobius"/>
    </source>
</evidence>
<dbReference type="Proteomes" id="UP000440578">
    <property type="component" value="Unassembled WGS sequence"/>
</dbReference>
<accession>A0A6A4XD11</accession>
<evidence type="ECO:0000256" key="1">
    <source>
        <dbReference type="ARBA" id="ARBA00004141"/>
    </source>
</evidence>
<organism evidence="7 8">
    <name type="scientific">Amphibalanus amphitrite</name>
    <name type="common">Striped barnacle</name>
    <name type="synonym">Balanus amphitrite</name>
    <dbReference type="NCBI Taxonomy" id="1232801"/>
    <lineage>
        <taxon>Eukaryota</taxon>
        <taxon>Metazoa</taxon>
        <taxon>Ecdysozoa</taxon>
        <taxon>Arthropoda</taxon>
        <taxon>Crustacea</taxon>
        <taxon>Multicrustacea</taxon>
        <taxon>Cirripedia</taxon>
        <taxon>Thoracica</taxon>
        <taxon>Thoracicalcarea</taxon>
        <taxon>Balanomorpha</taxon>
        <taxon>Balanoidea</taxon>
        <taxon>Balanidae</taxon>
        <taxon>Amphibalaninae</taxon>
        <taxon>Amphibalanus</taxon>
    </lineage>
</organism>
<dbReference type="PANTHER" id="PTHR11827:SF72">
    <property type="entry name" value="GH08340P"/>
    <property type="match status" value="1"/>
</dbReference>
<dbReference type="GO" id="GO:0055075">
    <property type="term" value="P:potassium ion homeostasis"/>
    <property type="evidence" value="ECO:0007669"/>
    <property type="project" value="TreeGrafter"/>
</dbReference>
<dbReference type="EMBL" id="VIIS01000120">
    <property type="protein sequence ID" value="KAF0313028.1"/>
    <property type="molecule type" value="Genomic_DNA"/>
</dbReference>
<evidence type="ECO:0000256" key="4">
    <source>
        <dbReference type="ARBA" id="ARBA00023136"/>
    </source>
</evidence>
<evidence type="ECO:0000256" key="2">
    <source>
        <dbReference type="ARBA" id="ARBA00022692"/>
    </source>
</evidence>
<comment type="caution">
    <text evidence="7">The sequence shown here is derived from an EMBL/GenBank/DDBJ whole genome shotgun (WGS) entry which is preliminary data.</text>
</comment>
<keyword evidence="3 5" id="KW-1133">Transmembrane helix</keyword>
<feature type="transmembrane region" description="Helical" evidence="5">
    <location>
        <begin position="20"/>
        <end position="40"/>
    </location>
</feature>